<feature type="transmembrane region" description="Helical" evidence="1">
    <location>
        <begin position="20"/>
        <end position="38"/>
    </location>
</feature>
<dbReference type="RefSeq" id="WP_176269857.1">
    <property type="nucleotide sequence ID" value="NZ_JABVBA010000007.1"/>
</dbReference>
<accession>A0ABX2NAM9</accession>
<gene>
    <name evidence="2" type="ORF">HV819_07205</name>
</gene>
<keyword evidence="1" id="KW-1133">Transmembrane helix</keyword>
<keyword evidence="1" id="KW-0812">Transmembrane</keyword>
<dbReference type="Pfam" id="PF12730">
    <property type="entry name" value="ABC2_membrane_4"/>
    <property type="match status" value="1"/>
</dbReference>
<evidence type="ECO:0000313" key="2">
    <source>
        <dbReference type="EMBL" id="NVF11765.1"/>
    </source>
</evidence>
<feature type="transmembrane region" description="Helical" evidence="1">
    <location>
        <begin position="58"/>
        <end position="79"/>
    </location>
</feature>
<keyword evidence="3" id="KW-1185">Reference proteome</keyword>
<organism evidence="2 3">
    <name type="scientific">Anaerococcus faecalis</name>
    <dbReference type="NCBI Taxonomy" id="2742993"/>
    <lineage>
        <taxon>Bacteria</taxon>
        <taxon>Bacillati</taxon>
        <taxon>Bacillota</taxon>
        <taxon>Tissierellia</taxon>
        <taxon>Tissierellales</taxon>
        <taxon>Peptoniphilaceae</taxon>
        <taxon>Anaerococcus</taxon>
    </lineage>
</organism>
<dbReference type="EMBL" id="JABVBA010000007">
    <property type="protein sequence ID" value="NVF11765.1"/>
    <property type="molecule type" value="Genomic_DNA"/>
</dbReference>
<feature type="transmembrane region" description="Helical" evidence="1">
    <location>
        <begin position="142"/>
        <end position="170"/>
    </location>
</feature>
<evidence type="ECO:0000256" key="1">
    <source>
        <dbReference type="SAM" id="Phobius"/>
    </source>
</evidence>
<reference evidence="2 3" key="1">
    <citation type="submission" date="2020-06" db="EMBL/GenBank/DDBJ databases">
        <title>Anaerococcus sp. nov., isolated form swine feces.</title>
        <authorList>
            <person name="Yu S."/>
        </authorList>
    </citation>
    <scope>NUCLEOTIDE SEQUENCE [LARGE SCALE GENOMIC DNA]</scope>
    <source>
        <strain evidence="2 3">AGMB00486</strain>
    </source>
</reference>
<dbReference type="CDD" id="cd21809">
    <property type="entry name" value="ABC-2_lan_permease-like"/>
    <property type="match status" value="1"/>
</dbReference>
<proteinExistence type="predicted"/>
<sequence>MSFFELIKIELMKIKRGKILLLIFIAPMLVVFSGIGGLKNYLTPEFTNAWAAMFIQSALVYSYYLLPFTMIVVSTLIFGREKSNNGILKMLALPLSRHRLSLAKFFVLVFFLIIELIVFLLVFVLAGIWATKNANIAETLPILYLLNWCIKIFLTMLPSLASIWAITIIFDKVILSVGLNILLVIPSILVAATPLRIVYPYCYSGYLVSCSLYDFTSTGINNNFELFPLMPIAIFILAFAILLAIIQFGKKEMR</sequence>
<feature type="transmembrane region" description="Helical" evidence="1">
    <location>
        <begin position="177"/>
        <end position="199"/>
    </location>
</feature>
<protein>
    <submittedName>
        <fullName evidence="2">ABC transporter permease</fullName>
    </submittedName>
</protein>
<dbReference type="Proteomes" id="UP000540919">
    <property type="component" value="Unassembled WGS sequence"/>
</dbReference>
<feature type="transmembrane region" description="Helical" evidence="1">
    <location>
        <begin position="226"/>
        <end position="246"/>
    </location>
</feature>
<name>A0ABX2NAM9_9FIRM</name>
<comment type="caution">
    <text evidence="2">The sequence shown here is derived from an EMBL/GenBank/DDBJ whole genome shotgun (WGS) entry which is preliminary data.</text>
</comment>
<keyword evidence="1" id="KW-0472">Membrane</keyword>
<feature type="transmembrane region" description="Helical" evidence="1">
    <location>
        <begin position="100"/>
        <end position="130"/>
    </location>
</feature>
<evidence type="ECO:0000313" key="3">
    <source>
        <dbReference type="Proteomes" id="UP000540919"/>
    </source>
</evidence>